<reference evidence="9 10" key="1">
    <citation type="submission" date="2024-05" db="EMBL/GenBank/DDBJ databases">
        <title>Culex pipiens pipiens assembly and annotation.</title>
        <authorList>
            <person name="Alout H."/>
            <person name="Durand T."/>
        </authorList>
    </citation>
    <scope>NUCLEOTIDE SEQUENCE [LARGE SCALE GENOMIC DNA]</scope>
    <source>
        <strain evidence="9">HA-2024</strain>
        <tissue evidence="9">Whole body</tissue>
    </source>
</reference>
<sequence length="163" mass="17772">MPRVPAVVFSAPSITGGESSGAASGSSTADGTSPSTDNHCERNHKFYAKVSIDFGLLITTLVQMRVVVGEDRKKDYMMVYLLYLFIAISMAVQLAVLLAYVSLHFVRHHTPCTRLKFFLSQGIFLITVLNVLSACLVEALVELPAIKPTEIPSPTTKIETLLN</sequence>
<comment type="similarity">
    <text evidence="2">Belongs to the ninjurin family.</text>
</comment>
<comment type="caution">
    <text evidence="9">The sequence shown here is derived from an EMBL/GenBank/DDBJ whole genome shotgun (WGS) entry which is preliminary data.</text>
</comment>
<evidence type="ECO:0000256" key="7">
    <source>
        <dbReference type="SAM" id="MobiDB-lite"/>
    </source>
</evidence>
<proteinExistence type="inferred from homology"/>
<keyword evidence="4" id="KW-0130">Cell adhesion</keyword>
<evidence type="ECO:0000256" key="1">
    <source>
        <dbReference type="ARBA" id="ARBA00004141"/>
    </source>
</evidence>
<feature type="region of interest" description="Disordered" evidence="7">
    <location>
        <begin position="10"/>
        <end position="37"/>
    </location>
</feature>
<evidence type="ECO:0000313" key="9">
    <source>
        <dbReference type="EMBL" id="KAL1389175.1"/>
    </source>
</evidence>
<keyword evidence="10" id="KW-1185">Reference proteome</keyword>
<organism evidence="9 10">
    <name type="scientific">Culex pipiens pipiens</name>
    <name type="common">Northern house mosquito</name>
    <dbReference type="NCBI Taxonomy" id="38569"/>
    <lineage>
        <taxon>Eukaryota</taxon>
        <taxon>Metazoa</taxon>
        <taxon>Ecdysozoa</taxon>
        <taxon>Arthropoda</taxon>
        <taxon>Hexapoda</taxon>
        <taxon>Insecta</taxon>
        <taxon>Pterygota</taxon>
        <taxon>Neoptera</taxon>
        <taxon>Endopterygota</taxon>
        <taxon>Diptera</taxon>
        <taxon>Nematocera</taxon>
        <taxon>Culicoidea</taxon>
        <taxon>Culicidae</taxon>
        <taxon>Culicinae</taxon>
        <taxon>Culicini</taxon>
        <taxon>Culex</taxon>
        <taxon>Culex</taxon>
    </lineage>
</organism>
<evidence type="ECO:0000313" key="10">
    <source>
        <dbReference type="Proteomes" id="UP001562425"/>
    </source>
</evidence>
<keyword evidence="3 8" id="KW-0812">Transmembrane</keyword>
<dbReference type="InterPro" id="IPR007007">
    <property type="entry name" value="Ninjurin"/>
</dbReference>
<evidence type="ECO:0000256" key="3">
    <source>
        <dbReference type="ARBA" id="ARBA00022692"/>
    </source>
</evidence>
<feature type="transmembrane region" description="Helical" evidence="8">
    <location>
        <begin position="123"/>
        <end position="141"/>
    </location>
</feature>
<dbReference type="Proteomes" id="UP001562425">
    <property type="component" value="Unassembled WGS sequence"/>
</dbReference>
<dbReference type="GO" id="GO:0007155">
    <property type="term" value="P:cell adhesion"/>
    <property type="evidence" value="ECO:0007669"/>
    <property type="project" value="UniProtKB-KW"/>
</dbReference>
<evidence type="ECO:0000256" key="5">
    <source>
        <dbReference type="ARBA" id="ARBA00022989"/>
    </source>
</evidence>
<dbReference type="GO" id="GO:0016020">
    <property type="term" value="C:membrane"/>
    <property type="evidence" value="ECO:0007669"/>
    <property type="project" value="UniProtKB-SubCell"/>
</dbReference>
<dbReference type="Pfam" id="PF04923">
    <property type="entry name" value="Ninjurin"/>
    <property type="match status" value="1"/>
</dbReference>
<dbReference type="EMBL" id="JBEHCU010008038">
    <property type="protein sequence ID" value="KAL1389175.1"/>
    <property type="molecule type" value="Genomic_DNA"/>
</dbReference>
<feature type="compositionally biased region" description="Low complexity" evidence="7">
    <location>
        <begin position="13"/>
        <end position="36"/>
    </location>
</feature>
<evidence type="ECO:0000256" key="2">
    <source>
        <dbReference type="ARBA" id="ARBA00008141"/>
    </source>
</evidence>
<name>A0ABD1D1S3_CULPP</name>
<keyword evidence="6 8" id="KW-0472">Membrane</keyword>
<protein>
    <submittedName>
        <fullName evidence="9">Uncharacterized protein</fullName>
    </submittedName>
</protein>
<accession>A0ABD1D1S3</accession>
<comment type="subcellular location">
    <subcellularLocation>
        <location evidence="1">Membrane</location>
        <topology evidence="1">Multi-pass membrane protein</topology>
    </subcellularLocation>
</comment>
<evidence type="ECO:0000256" key="8">
    <source>
        <dbReference type="SAM" id="Phobius"/>
    </source>
</evidence>
<evidence type="ECO:0000256" key="4">
    <source>
        <dbReference type="ARBA" id="ARBA00022889"/>
    </source>
</evidence>
<dbReference type="AlphaFoldDB" id="A0ABD1D1S3"/>
<evidence type="ECO:0000256" key="6">
    <source>
        <dbReference type="ARBA" id="ARBA00023136"/>
    </source>
</evidence>
<keyword evidence="5 8" id="KW-1133">Transmembrane helix</keyword>
<gene>
    <name evidence="9" type="ORF">pipiens_001334</name>
</gene>
<feature type="transmembrane region" description="Helical" evidence="8">
    <location>
        <begin position="80"/>
        <end position="103"/>
    </location>
</feature>